<dbReference type="GO" id="GO:0016052">
    <property type="term" value="P:carbohydrate catabolic process"/>
    <property type="evidence" value="ECO:0007669"/>
    <property type="project" value="InterPro"/>
</dbReference>
<protein>
    <submittedName>
        <fullName evidence="4">Hydrolase</fullName>
    </submittedName>
</protein>
<accession>A0A5R8LU63</accession>
<dbReference type="InterPro" id="IPR045670">
    <property type="entry name" value="DUF5916"/>
</dbReference>
<dbReference type="InterPro" id="IPR010502">
    <property type="entry name" value="Carb-bd_dom_fam9"/>
</dbReference>
<feature type="domain" description="Carbohydrate-binding" evidence="2">
    <location>
        <begin position="40"/>
        <end position="199"/>
    </location>
</feature>
<gene>
    <name evidence="4" type="ORF">FEK29_17155</name>
</gene>
<proteinExistence type="predicted"/>
<organism evidence="4 5">
    <name type="scientific">Maribacter aurantiacus</name>
    <dbReference type="NCBI Taxonomy" id="1882343"/>
    <lineage>
        <taxon>Bacteria</taxon>
        <taxon>Pseudomonadati</taxon>
        <taxon>Bacteroidota</taxon>
        <taxon>Flavobacteriia</taxon>
        <taxon>Flavobacteriales</taxon>
        <taxon>Flavobacteriaceae</taxon>
        <taxon>Maribacter</taxon>
    </lineage>
</organism>
<name>A0A5R8LU63_9FLAO</name>
<keyword evidence="5" id="KW-1185">Reference proteome</keyword>
<dbReference type="CDD" id="cd09618">
    <property type="entry name" value="CBM9_like_2"/>
    <property type="match status" value="1"/>
</dbReference>
<keyword evidence="4" id="KW-0378">Hydrolase</keyword>
<evidence type="ECO:0000313" key="5">
    <source>
        <dbReference type="Proteomes" id="UP000308382"/>
    </source>
</evidence>
<dbReference type="AlphaFoldDB" id="A0A5R8LU63"/>
<keyword evidence="1" id="KW-0732">Signal</keyword>
<evidence type="ECO:0000256" key="1">
    <source>
        <dbReference type="SAM" id="SignalP"/>
    </source>
</evidence>
<reference evidence="4 5" key="1">
    <citation type="journal article" date="2017" name="Int. J. Syst. Evol. Microbiol.">
        <title>Maripseudobacter aurantiacus gen. nov., sp. nov., a novel member of the family Flavobacteriaceae isolated from a sedimentation basin.</title>
        <authorList>
            <person name="Chen C."/>
            <person name="Su Y."/>
            <person name="Tao T."/>
            <person name="Fu G."/>
            <person name="Zhang C."/>
            <person name="Sun C."/>
            <person name="Zhang X."/>
            <person name="Wu M."/>
        </authorList>
    </citation>
    <scope>NUCLEOTIDE SEQUENCE [LARGE SCALE GENOMIC DNA]</scope>
    <source>
        <strain evidence="5">CDA4</strain>
    </source>
</reference>
<dbReference type="Pfam" id="PF19313">
    <property type="entry name" value="DUF5916"/>
    <property type="match status" value="1"/>
</dbReference>
<feature type="domain" description="DUF5916" evidence="3">
    <location>
        <begin position="235"/>
        <end position="336"/>
    </location>
</feature>
<dbReference type="GO" id="GO:0004553">
    <property type="term" value="F:hydrolase activity, hydrolyzing O-glycosyl compounds"/>
    <property type="evidence" value="ECO:0007669"/>
    <property type="project" value="InterPro"/>
</dbReference>
<evidence type="ECO:0000259" key="2">
    <source>
        <dbReference type="Pfam" id="PF06452"/>
    </source>
</evidence>
<evidence type="ECO:0000259" key="3">
    <source>
        <dbReference type="Pfam" id="PF19313"/>
    </source>
</evidence>
<feature type="signal peptide" evidence="1">
    <location>
        <begin position="1"/>
        <end position="20"/>
    </location>
</feature>
<dbReference type="RefSeq" id="WP_138259661.1">
    <property type="nucleotide sequence ID" value="NZ_VBUK01000015.1"/>
</dbReference>
<sequence length="725" mass="83494">MKNYLCTIVCLFLFVHLVTAQKKNTDYRLHIKKTNHPVKIDGIGDDRAWQDAEVATDFFRVLPMDDGLATEQSAIKMTYDDKNLYLLATFYNATEANYFVESLRRDFSFGRNDNFLLFLDPFNNQTTGFSFGSNAFGAQWDGTMFDGSRIDLNWDSKWISEVTRDDDKWVFEMAVPFKSIRYEAGVTEWGINFSRLDLKSSEKSSWTPIPRQFPTAALAYTGTLVWDAPPPAPGTNFSIIPYVLGEVNRDLEANEDTKTIGKIGGDIKFSLTSSLNLDLTVNPDFSQVEVDRQITNLDRFELFFPERRQFFLENGDLFANFGYETIRPFFSRRIGLGVPIQAGARVSGNLNEKWRMGLMDMQTAAVDETGLPSQNFGVLSLQRKVFGRSNIGLMVVNKQSINYPSENDSINAQYAKYNRNLGMEYNLASSNNIWNGKVFILKSLAPDEIGRGIAQGAHLEYSSRKWNWRLQQEWVSNDYTAEVGFVPRRNYVNFTGKLGHLFFPKTGPIVSHGPELNVTWFFNEAFRETDHLAYMLYRFDFRNRSNAFFFLSDDYVELLDPFDPTRLGIAELATGTKHQWNAFGWEYQSKPQSLFTYSLGGRVGGYYQDGNRTSLTTELGYRFQPYVSLSANLNYNHIDLPAPWNTNEFWLIGAEADITFTNKIFFANLVQYNEQTGNMNLNSRFQWRYSPASDLFLVYTNNYFVTPFETRNWGLTLKFTYWLNN</sequence>
<dbReference type="Pfam" id="PF06452">
    <property type="entry name" value="CBM9_1"/>
    <property type="match status" value="1"/>
</dbReference>
<dbReference type="Proteomes" id="UP000308382">
    <property type="component" value="Unassembled WGS sequence"/>
</dbReference>
<dbReference type="EMBL" id="VBUK01000015">
    <property type="protein sequence ID" value="TLF40797.1"/>
    <property type="molecule type" value="Genomic_DNA"/>
</dbReference>
<dbReference type="GO" id="GO:0030246">
    <property type="term" value="F:carbohydrate binding"/>
    <property type="evidence" value="ECO:0007669"/>
    <property type="project" value="InterPro"/>
</dbReference>
<dbReference type="OrthoDB" id="9786766at2"/>
<feature type="chain" id="PRO_5024273826" evidence="1">
    <location>
        <begin position="21"/>
        <end position="725"/>
    </location>
</feature>
<evidence type="ECO:0000313" key="4">
    <source>
        <dbReference type="EMBL" id="TLF40797.1"/>
    </source>
</evidence>
<dbReference type="Gene3D" id="2.60.40.1190">
    <property type="match status" value="1"/>
</dbReference>
<dbReference type="SUPFAM" id="SSF49344">
    <property type="entry name" value="CBD9-like"/>
    <property type="match status" value="1"/>
</dbReference>
<comment type="caution">
    <text evidence="4">The sequence shown here is derived from an EMBL/GenBank/DDBJ whole genome shotgun (WGS) entry which is preliminary data.</text>
</comment>